<sequence>MEFKPTKSKYTKAFVLTLASLSAILIPAKALAHHIINSSLQSSITSNTGLASTSPTNVATQIVSAFLGVLGIIALVLIIYAGFRWMTAGGNEEKVADARKTLQAAVIGLLIILASYGISLYVFVIIEGATGQGAIN</sequence>
<keyword evidence="1" id="KW-0812">Transmembrane</keyword>
<evidence type="ECO:0000256" key="2">
    <source>
        <dbReference type="SAM" id="SignalP"/>
    </source>
</evidence>
<feature type="signal peptide" evidence="2">
    <location>
        <begin position="1"/>
        <end position="32"/>
    </location>
</feature>
<gene>
    <name evidence="3" type="ORF">COW24_04095</name>
</gene>
<feature type="transmembrane region" description="Helical" evidence="1">
    <location>
        <begin position="62"/>
        <end position="83"/>
    </location>
</feature>
<comment type="caution">
    <text evidence="3">The sequence shown here is derived from an EMBL/GenBank/DDBJ whole genome shotgun (WGS) entry which is preliminary data.</text>
</comment>
<proteinExistence type="predicted"/>
<reference evidence="3 4" key="1">
    <citation type="submission" date="2017-09" db="EMBL/GenBank/DDBJ databases">
        <title>Depth-based differentiation of microbial function through sediment-hosted aquifers and enrichment of novel symbionts in the deep terrestrial subsurface.</title>
        <authorList>
            <person name="Probst A.J."/>
            <person name="Ladd B."/>
            <person name="Jarett J.K."/>
            <person name="Geller-Mcgrath D.E."/>
            <person name="Sieber C.M."/>
            <person name="Emerson J.B."/>
            <person name="Anantharaman K."/>
            <person name="Thomas B.C."/>
            <person name="Malmstrom R."/>
            <person name="Stieglmeier M."/>
            <person name="Klingl A."/>
            <person name="Woyke T."/>
            <person name="Ryan C.M."/>
            <person name="Banfield J.F."/>
        </authorList>
    </citation>
    <scope>NUCLEOTIDE SEQUENCE [LARGE SCALE GENOMIC DNA]</scope>
    <source>
        <strain evidence="3">CG15_BIG_FIL_POST_REV_8_21_14_020_45_12</strain>
    </source>
</reference>
<dbReference type="Proteomes" id="UP000230292">
    <property type="component" value="Unassembled WGS sequence"/>
</dbReference>
<feature type="transmembrane region" description="Helical" evidence="1">
    <location>
        <begin position="104"/>
        <end position="126"/>
    </location>
</feature>
<keyword evidence="1" id="KW-1133">Transmembrane helix</keyword>
<name>A0A2M7H3A8_9BACT</name>
<keyword evidence="1" id="KW-0472">Membrane</keyword>
<keyword evidence="2" id="KW-0732">Signal</keyword>
<evidence type="ECO:0000313" key="3">
    <source>
        <dbReference type="EMBL" id="PIW36717.1"/>
    </source>
</evidence>
<accession>A0A2M7H3A8</accession>
<dbReference type="Pfam" id="PF18895">
    <property type="entry name" value="T4SS_pilin"/>
    <property type="match status" value="1"/>
</dbReference>
<feature type="chain" id="PRO_5014779459" evidence="2">
    <location>
        <begin position="33"/>
        <end position="136"/>
    </location>
</feature>
<dbReference type="EMBL" id="PFGC01000042">
    <property type="protein sequence ID" value="PIW36717.1"/>
    <property type="molecule type" value="Genomic_DNA"/>
</dbReference>
<evidence type="ECO:0000313" key="4">
    <source>
        <dbReference type="Proteomes" id="UP000230292"/>
    </source>
</evidence>
<protein>
    <submittedName>
        <fullName evidence="3">Uncharacterized protein</fullName>
    </submittedName>
</protein>
<dbReference type="AlphaFoldDB" id="A0A2M7H3A8"/>
<evidence type="ECO:0000256" key="1">
    <source>
        <dbReference type="SAM" id="Phobius"/>
    </source>
</evidence>
<dbReference type="InterPro" id="IPR043993">
    <property type="entry name" value="T4SS_pilin"/>
</dbReference>
<organism evidence="3 4">
    <name type="scientific">Candidatus Kerfeldbacteria bacterium CG15_BIG_FIL_POST_REV_8_21_14_020_45_12</name>
    <dbReference type="NCBI Taxonomy" id="2014247"/>
    <lineage>
        <taxon>Bacteria</taxon>
        <taxon>Candidatus Kerfeldiibacteriota</taxon>
    </lineage>
</organism>